<dbReference type="InterPro" id="IPR036250">
    <property type="entry name" value="AcylCo_DH-like_C"/>
</dbReference>
<accession>A0A2I1BXN6</accession>
<name>A0A2I1BXN6_ASPN1</name>
<reference evidence="4" key="1">
    <citation type="journal article" date="2018" name="Proc. Natl. Acad. Sci. U.S.A.">
        <title>Linking secondary metabolites to gene clusters through genome sequencing of six diverse Aspergillus species.</title>
        <authorList>
            <person name="Kaerboelling I."/>
            <person name="Vesth T.C."/>
            <person name="Frisvad J.C."/>
            <person name="Nybo J.L."/>
            <person name="Theobald S."/>
            <person name="Kuo A."/>
            <person name="Bowyer P."/>
            <person name="Matsuda Y."/>
            <person name="Mondo S."/>
            <person name="Lyhne E.K."/>
            <person name="Kogle M.E."/>
            <person name="Clum A."/>
            <person name="Lipzen A."/>
            <person name="Salamov A."/>
            <person name="Ngan C.Y."/>
            <person name="Daum C."/>
            <person name="Chiniquy J."/>
            <person name="Barry K."/>
            <person name="LaButti K."/>
            <person name="Haridas S."/>
            <person name="Simmons B.A."/>
            <person name="Magnuson J.K."/>
            <person name="Mortensen U.H."/>
            <person name="Larsen T.O."/>
            <person name="Grigoriev I.V."/>
            <person name="Baker S.E."/>
            <person name="Andersen M.R."/>
        </authorList>
    </citation>
    <scope>NUCLEOTIDE SEQUENCE [LARGE SCALE GENOMIC DNA]</scope>
    <source>
        <strain evidence="4">IBT 16806</strain>
    </source>
</reference>
<evidence type="ECO:0000313" key="3">
    <source>
        <dbReference type="EMBL" id="PKX90138.1"/>
    </source>
</evidence>
<evidence type="ECO:0000256" key="1">
    <source>
        <dbReference type="SAM" id="MobiDB-lite"/>
    </source>
</evidence>
<proteinExistence type="predicted"/>
<dbReference type="GO" id="GO:0055088">
    <property type="term" value="P:lipid homeostasis"/>
    <property type="evidence" value="ECO:0007669"/>
    <property type="project" value="TreeGrafter"/>
</dbReference>
<feature type="region of interest" description="Disordered" evidence="1">
    <location>
        <begin position="61"/>
        <end position="82"/>
    </location>
</feature>
<dbReference type="GO" id="GO:0005504">
    <property type="term" value="F:fatty acid binding"/>
    <property type="evidence" value="ECO:0007669"/>
    <property type="project" value="TreeGrafter"/>
</dbReference>
<dbReference type="PANTHER" id="PTHR10909">
    <property type="entry name" value="ELECTRON TRANSPORT OXIDOREDUCTASE"/>
    <property type="match status" value="1"/>
</dbReference>
<evidence type="ECO:0000259" key="2">
    <source>
        <dbReference type="Pfam" id="PF22924"/>
    </source>
</evidence>
<organism evidence="3 4">
    <name type="scientific">Aspergillus novofumigatus (strain IBT 16806)</name>
    <dbReference type="NCBI Taxonomy" id="1392255"/>
    <lineage>
        <taxon>Eukaryota</taxon>
        <taxon>Fungi</taxon>
        <taxon>Dikarya</taxon>
        <taxon>Ascomycota</taxon>
        <taxon>Pezizomycotina</taxon>
        <taxon>Eurotiomycetes</taxon>
        <taxon>Eurotiomycetidae</taxon>
        <taxon>Eurotiales</taxon>
        <taxon>Aspergillaceae</taxon>
        <taxon>Aspergillus</taxon>
        <taxon>Aspergillus subgen. Fumigati</taxon>
    </lineage>
</organism>
<dbReference type="OMA" id="EDSAWYT"/>
<protein>
    <submittedName>
        <fullName evidence="3">Putative acyl-CoA oxidase</fullName>
    </submittedName>
</protein>
<dbReference type="InterPro" id="IPR055060">
    <property type="entry name" value="ACOX_C_alpha1"/>
</dbReference>
<dbReference type="InterPro" id="IPR012258">
    <property type="entry name" value="Acyl-CoA_oxidase"/>
</dbReference>
<comment type="caution">
    <text evidence="3">The sequence shown here is derived from an EMBL/GenBank/DDBJ whole genome shotgun (WGS) entry which is preliminary data.</text>
</comment>
<evidence type="ECO:0000313" key="4">
    <source>
        <dbReference type="Proteomes" id="UP000234474"/>
    </source>
</evidence>
<dbReference type="GO" id="GO:0005777">
    <property type="term" value="C:peroxisome"/>
    <property type="evidence" value="ECO:0007669"/>
    <property type="project" value="InterPro"/>
</dbReference>
<dbReference type="VEuPathDB" id="FungiDB:P174DRAFT_463599"/>
<sequence>MFAAGLASCMENQSAILQQLGVILLSRRKTFAQPLLKYKYRCLQGGNCRIAHSSISTACRPDHNMLPPEPKASDAGQPDQPDQSLYDWVWQSPSPTLELAQSPLFRLPTRFLTLEERTRLTYERAKNICDVYGLTAEDILTLSPKFWKLQTDPIAAVDGGALTLISIQYNLFVGTVAPFAASRPDLQWILQRALSFDISADSKERLRAQFMLTEVGHGLDARNLETTATLLPDGGFELHSPSWAAAKCMPPTTPRSGLPVVAVVIARLIVDGENYGVRPFLVPLGDGREMCKGVVAKALPPRAGAHPIDHALTLFDRVVLPNSALLGSLEKPRNERDHFFSTIHRVSAGTLFLSGASIPALKLAVYNAAQFSLRRRVAGHDGNPMAVIKFRTQHLPILHAIAQYHVLQAFLVQAATIFRNKKVDPRVRHAIATVFKAVALQHFQKSIKALNDGCGWHGYYEHNQILQSELEFRAVGTAEGDIRVLAIRLASELLIGRYQLPSPRDADSPVARHEAALLTEAKHRLIEFGGMHRSEDFNRNILPLSLPLIQAIGHRMALEAAKEANIDSKLCALYEGGVILEDSAWYTEQGGISRRAQREMEAQAADALLPELERLVYETGAAPYSSAPMTSERLWDTFVSELETFSGEASLDIGASPDRTTNLYNEVDRCREKTLPSAATGLRQMKQKTEKQKYFGFESSDDLVLRSWNSGVWKVEGIYRIKHAESLRKSANFGPLDCH</sequence>
<dbReference type="EMBL" id="MSZS01000008">
    <property type="protein sequence ID" value="PKX90138.1"/>
    <property type="molecule type" value="Genomic_DNA"/>
</dbReference>
<feature type="domain" description="Acyl-CoA oxidase C-alpha1" evidence="2">
    <location>
        <begin position="360"/>
        <end position="493"/>
    </location>
</feature>
<dbReference type="InterPro" id="IPR009100">
    <property type="entry name" value="AcylCoA_DH/oxidase_NM_dom_sf"/>
</dbReference>
<dbReference type="AlphaFoldDB" id="A0A2I1BXN6"/>
<dbReference type="STRING" id="1392255.A0A2I1BXN6"/>
<dbReference type="RefSeq" id="XP_024678733.1">
    <property type="nucleotide sequence ID" value="XM_024830287.1"/>
</dbReference>
<dbReference type="PANTHER" id="PTHR10909:SF382">
    <property type="entry name" value="ACYL-COENZYME A OXIDASE"/>
    <property type="match status" value="1"/>
</dbReference>
<dbReference type="GO" id="GO:0003997">
    <property type="term" value="F:acyl-CoA oxidase activity"/>
    <property type="evidence" value="ECO:0007669"/>
    <property type="project" value="InterPro"/>
</dbReference>
<dbReference type="Pfam" id="PF22924">
    <property type="entry name" value="ACOX_C_alpha1"/>
    <property type="match status" value="1"/>
</dbReference>
<dbReference type="GO" id="GO:0033540">
    <property type="term" value="P:fatty acid beta-oxidation using acyl-CoA oxidase"/>
    <property type="evidence" value="ECO:0007669"/>
    <property type="project" value="TreeGrafter"/>
</dbReference>
<dbReference type="InterPro" id="IPR046373">
    <property type="entry name" value="Acyl-CoA_Oxase/DH_mid-dom_sf"/>
</dbReference>
<dbReference type="Proteomes" id="UP000234474">
    <property type="component" value="Unassembled WGS sequence"/>
</dbReference>
<dbReference type="SUPFAM" id="SSF56645">
    <property type="entry name" value="Acyl-CoA dehydrogenase NM domain-like"/>
    <property type="match status" value="1"/>
</dbReference>
<dbReference type="SUPFAM" id="SSF47203">
    <property type="entry name" value="Acyl-CoA dehydrogenase C-terminal domain-like"/>
    <property type="match status" value="1"/>
</dbReference>
<dbReference type="OrthoDB" id="538336at2759"/>
<keyword evidence="4" id="KW-1185">Reference proteome</keyword>
<dbReference type="Gene3D" id="1.20.140.10">
    <property type="entry name" value="Butyryl-CoA Dehydrogenase, subunit A, domain 3"/>
    <property type="match status" value="1"/>
</dbReference>
<dbReference type="GO" id="GO:0071949">
    <property type="term" value="F:FAD binding"/>
    <property type="evidence" value="ECO:0007669"/>
    <property type="project" value="InterPro"/>
</dbReference>
<dbReference type="GeneID" id="36537613"/>
<gene>
    <name evidence="3" type="ORF">P174DRAFT_463599</name>
</gene>
<dbReference type="Gene3D" id="2.40.110.10">
    <property type="entry name" value="Butyryl-CoA Dehydrogenase, subunit A, domain 2"/>
    <property type="match status" value="1"/>
</dbReference>